<keyword evidence="1 3" id="KW-0413">Isomerase</keyword>
<accession>A0A518BLL6</accession>
<organism evidence="3 4">
    <name type="scientific">Engelhardtia mirabilis</name>
    <dbReference type="NCBI Taxonomy" id="2528011"/>
    <lineage>
        <taxon>Bacteria</taxon>
        <taxon>Pseudomonadati</taxon>
        <taxon>Planctomycetota</taxon>
        <taxon>Planctomycetia</taxon>
        <taxon>Planctomycetia incertae sedis</taxon>
        <taxon>Engelhardtia</taxon>
    </lineage>
</organism>
<dbReference type="EMBL" id="CP036287">
    <property type="protein sequence ID" value="QDU67864.1"/>
    <property type="molecule type" value="Genomic_DNA"/>
</dbReference>
<dbReference type="Proteomes" id="UP000316921">
    <property type="component" value="Chromosome"/>
</dbReference>
<dbReference type="InterPro" id="IPR036237">
    <property type="entry name" value="Xyl_isomerase-like_sf"/>
</dbReference>
<dbReference type="RefSeq" id="WP_419191541.1">
    <property type="nucleotide sequence ID" value="NZ_CP036287.1"/>
</dbReference>
<protein>
    <submittedName>
        <fullName evidence="3">L-ribulose-5-phosphate 3-epimerase UlaE</fullName>
        <ecNumber evidence="3">5.1.3.22</ecNumber>
    </submittedName>
</protein>
<dbReference type="Pfam" id="PF01261">
    <property type="entry name" value="AP_endonuc_2"/>
    <property type="match status" value="1"/>
</dbReference>
<evidence type="ECO:0000259" key="2">
    <source>
        <dbReference type="Pfam" id="PF01261"/>
    </source>
</evidence>
<dbReference type="InterPro" id="IPR050417">
    <property type="entry name" value="Sugar_Epim/Isomerase"/>
</dbReference>
<dbReference type="AlphaFoldDB" id="A0A518BLL6"/>
<feature type="domain" description="Xylose isomerase-like TIM barrel" evidence="2">
    <location>
        <begin position="70"/>
        <end position="296"/>
    </location>
</feature>
<evidence type="ECO:0000313" key="3">
    <source>
        <dbReference type="EMBL" id="QDU67864.1"/>
    </source>
</evidence>
<evidence type="ECO:0000256" key="1">
    <source>
        <dbReference type="ARBA" id="ARBA00023235"/>
    </source>
</evidence>
<dbReference type="InterPro" id="IPR006311">
    <property type="entry name" value="TAT_signal"/>
</dbReference>
<dbReference type="KEGG" id="pbap:Pla133_29530"/>
<gene>
    <name evidence="3" type="primary">ulaE_2</name>
    <name evidence="3" type="ORF">Pla133_29530</name>
</gene>
<dbReference type="PROSITE" id="PS51318">
    <property type="entry name" value="TAT"/>
    <property type="match status" value="1"/>
</dbReference>
<reference evidence="3 4" key="1">
    <citation type="submission" date="2019-02" db="EMBL/GenBank/DDBJ databases">
        <title>Deep-cultivation of Planctomycetes and their phenomic and genomic characterization uncovers novel biology.</title>
        <authorList>
            <person name="Wiegand S."/>
            <person name="Jogler M."/>
            <person name="Boedeker C."/>
            <person name="Pinto D."/>
            <person name="Vollmers J."/>
            <person name="Rivas-Marin E."/>
            <person name="Kohn T."/>
            <person name="Peeters S.H."/>
            <person name="Heuer A."/>
            <person name="Rast P."/>
            <person name="Oberbeckmann S."/>
            <person name="Bunk B."/>
            <person name="Jeske O."/>
            <person name="Meyerdierks A."/>
            <person name="Storesund J.E."/>
            <person name="Kallscheuer N."/>
            <person name="Luecker S."/>
            <person name="Lage O.M."/>
            <person name="Pohl T."/>
            <person name="Merkel B.J."/>
            <person name="Hornburger P."/>
            <person name="Mueller R.-W."/>
            <person name="Bruemmer F."/>
            <person name="Labrenz M."/>
            <person name="Spormann A.M."/>
            <person name="Op den Camp H."/>
            <person name="Overmann J."/>
            <person name="Amann R."/>
            <person name="Jetten M.S.M."/>
            <person name="Mascher T."/>
            <person name="Medema M.H."/>
            <person name="Devos D.P."/>
            <person name="Kaster A.-K."/>
            <person name="Ovreas L."/>
            <person name="Rohde M."/>
            <person name="Galperin M.Y."/>
            <person name="Jogler C."/>
        </authorList>
    </citation>
    <scope>NUCLEOTIDE SEQUENCE [LARGE SCALE GENOMIC DNA]</scope>
    <source>
        <strain evidence="3 4">Pla133</strain>
    </source>
</reference>
<dbReference type="SUPFAM" id="SSF51658">
    <property type="entry name" value="Xylose isomerase-like"/>
    <property type="match status" value="1"/>
</dbReference>
<dbReference type="EC" id="5.1.3.22" evidence="3"/>
<dbReference type="InterPro" id="IPR013022">
    <property type="entry name" value="Xyl_isomerase-like_TIM-brl"/>
</dbReference>
<dbReference type="Gene3D" id="3.20.20.150">
    <property type="entry name" value="Divalent-metal-dependent TIM barrel enzymes"/>
    <property type="match status" value="1"/>
</dbReference>
<sequence length="318" mass="33846">MSVINRREVLGLGLGALALGGAAAAGQDGPGALGGLAARLAAENRGRLRGIKRSCKIGMVGVGETIGEKFQILRDLGYDGVELDSPSDLDRDQVLAAIEATGLRVPGVVDSVHWTKTLGDADRAVRAAGRKGLETALHDAKAFGASTVLLVPAVVNAQIRYDQAYERSVAEIERVVPLAKELGVTIAFENVWNNFLLSPLEAARYVDGFESRHVGWYLDLGNLVRSAWPDHWVHALGARIKKIDIKDYSRAKQNSEGIWAGFDCAIGAGDVGWETTMAALDSVEWGIGGEHWASAEVGGGDAARLAEILARMDDVLGR</sequence>
<name>A0A518BLL6_9BACT</name>
<evidence type="ECO:0000313" key="4">
    <source>
        <dbReference type="Proteomes" id="UP000316921"/>
    </source>
</evidence>
<keyword evidence="4" id="KW-1185">Reference proteome</keyword>
<dbReference type="PANTHER" id="PTHR43489">
    <property type="entry name" value="ISOMERASE"/>
    <property type="match status" value="1"/>
</dbReference>
<proteinExistence type="predicted"/>
<dbReference type="PANTHER" id="PTHR43489:SF7">
    <property type="entry name" value="3-DEHYDRO-D-GULOSIDE 4-EPIMERASE-RELATED"/>
    <property type="match status" value="1"/>
</dbReference>
<dbReference type="GO" id="GO:0034015">
    <property type="term" value="F:L-ribulose-5-phosphate 3-epimerase activity"/>
    <property type="evidence" value="ECO:0007669"/>
    <property type="project" value="UniProtKB-EC"/>
</dbReference>